<reference evidence="1 2" key="1">
    <citation type="submission" date="2019-02" db="EMBL/GenBank/DDBJ databases">
        <title>Draft genome sequences of novel Actinobacteria.</title>
        <authorList>
            <person name="Sahin N."/>
            <person name="Ay H."/>
            <person name="Saygin H."/>
        </authorList>
    </citation>
    <scope>NUCLEOTIDE SEQUENCE [LARGE SCALE GENOMIC DNA]</scope>
    <source>
        <strain evidence="1 2">JCM 30529</strain>
    </source>
</reference>
<sequence>MSRVVTRIAAGLVQAYDFSAGAATASDAVPTVTFPVADAENATPDSCAVAPDLSRAVYATPDRVDCVDRAGATVWQLDFPPAATQRPNAHNRCDFSLDGTVVWIYRPDGLARNGADTDTDTWLAVDAGTGHILAQTPLDSVGHGGEHIAHPDGVHMVLDVGEGQDGTRVYRGRLDGDRIELFEYEWGNLFWSR</sequence>
<comment type="caution">
    <text evidence="1">The sequence shown here is derived from an EMBL/GenBank/DDBJ whole genome shotgun (WGS) entry which is preliminary data.</text>
</comment>
<keyword evidence="2" id="KW-1185">Reference proteome</keyword>
<proteinExistence type="predicted"/>
<gene>
    <name evidence="1" type="ORF">E1091_03755</name>
</gene>
<accession>A0ABY2DQ72</accession>
<dbReference type="Proteomes" id="UP000295626">
    <property type="component" value="Unassembled WGS sequence"/>
</dbReference>
<dbReference type="EMBL" id="SMKE01000073">
    <property type="protein sequence ID" value="TDC00988.1"/>
    <property type="molecule type" value="Genomic_DNA"/>
</dbReference>
<protein>
    <submittedName>
        <fullName evidence="1">Uncharacterized protein</fullName>
    </submittedName>
</protein>
<organism evidence="1 2">
    <name type="scientific">Micromonospora fluostatini</name>
    <dbReference type="NCBI Taxonomy" id="1629071"/>
    <lineage>
        <taxon>Bacteria</taxon>
        <taxon>Bacillati</taxon>
        <taxon>Actinomycetota</taxon>
        <taxon>Actinomycetes</taxon>
        <taxon>Micromonosporales</taxon>
        <taxon>Micromonosporaceae</taxon>
        <taxon>Micromonospora</taxon>
    </lineage>
</organism>
<evidence type="ECO:0000313" key="2">
    <source>
        <dbReference type="Proteomes" id="UP000295626"/>
    </source>
</evidence>
<name>A0ABY2DQ72_9ACTN</name>
<evidence type="ECO:0000313" key="1">
    <source>
        <dbReference type="EMBL" id="TDC00988.1"/>
    </source>
</evidence>